<dbReference type="EMBL" id="JBHSKX010000002">
    <property type="protein sequence ID" value="MFC5367715.1"/>
    <property type="molecule type" value="Genomic_DNA"/>
</dbReference>
<evidence type="ECO:0000313" key="4">
    <source>
        <dbReference type="EMBL" id="MFC5367715.1"/>
    </source>
</evidence>
<dbReference type="Gene3D" id="3.40.30.10">
    <property type="entry name" value="Glutaredoxin"/>
    <property type="match status" value="1"/>
</dbReference>
<comment type="subcellular location">
    <subcellularLocation>
        <location evidence="1">Cell envelope</location>
    </subcellularLocation>
</comment>
<dbReference type="PANTHER" id="PTHR42852">
    <property type="entry name" value="THIOL:DISULFIDE INTERCHANGE PROTEIN DSBE"/>
    <property type="match status" value="1"/>
</dbReference>
<dbReference type="CDD" id="cd02966">
    <property type="entry name" value="TlpA_like_family"/>
    <property type="match status" value="1"/>
</dbReference>
<dbReference type="Proteomes" id="UP001596201">
    <property type="component" value="Unassembled WGS sequence"/>
</dbReference>
<gene>
    <name evidence="4" type="ORF">ACFPJ5_12300</name>
</gene>
<dbReference type="InterPro" id="IPR013740">
    <property type="entry name" value="Redoxin"/>
</dbReference>
<dbReference type="PROSITE" id="PS00194">
    <property type="entry name" value="THIOREDOXIN_1"/>
    <property type="match status" value="1"/>
</dbReference>
<sequence>MNRRQVLAGAGGLALTGGAGWIAFGRDAGDFGVTVDTIDAPGSESGTQRLPVPGTVTLLDLFATWCLPCKAQMRSLRPVHDDYGDDVAFVSVTNEQFGGGLTREDVADWWREHDGNWMLGHDPASVVHQQVGSTGLPYLVLTDAEGRIVWSHSGVASEARLREEIESALAGGT</sequence>
<dbReference type="PROSITE" id="PS51352">
    <property type="entry name" value="THIOREDOXIN_2"/>
    <property type="match status" value="1"/>
</dbReference>
<evidence type="ECO:0000313" key="5">
    <source>
        <dbReference type="Proteomes" id="UP001596201"/>
    </source>
</evidence>
<dbReference type="Pfam" id="PF08534">
    <property type="entry name" value="Redoxin"/>
    <property type="match status" value="1"/>
</dbReference>
<evidence type="ECO:0000256" key="1">
    <source>
        <dbReference type="ARBA" id="ARBA00004196"/>
    </source>
</evidence>
<dbReference type="RefSeq" id="WP_227229961.1">
    <property type="nucleotide sequence ID" value="NZ_JAJCVJ010000002.1"/>
</dbReference>
<dbReference type="GO" id="GO:0017004">
    <property type="term" value="P:cytochrome complex assembly"/>
    <property type="evidence" value="ECO:0007669"/>
    <property type="project" value="UniProtKB-KW"/>
</dbReference>
<keyword evidence="5" id="KW-1185">Reference proteome</keyword>
<feature type="domain" description="Thioredoxin" evidence="3">
    <location>
        <begin position="22"/>
        <end position="170"/>
    </location>
</feature>
<dbReference type="AlphaFoldDB" id="A0ABD5RCF8"/>
<protein>
    <submittedName>
        <fullName evidence="4">TlpA family protein disulfide reductase</fullName>
    </submittedName>
</protein>
<dbReference type="InterPro" id="IPR050553">
    <property type="entry name" value="Thioredoxin_ResA/DsbE_sf"/>
</dbReference>
<accession>A0ABD5RCF8</accession>
<evidence type="ECO:0000256" key="2">
    <source>
        <dbReference type="ARBA" id="ARBA00022748"/>
    </source>
</evidence>
<organism evidence="4 5">
    <name type="scientific">Salinirubrum litoreum</name>
    <dbReference type="NCBI Taxonomy" id="1126234"/>
    <lineage>
        <taxon>Archaea</taxon>
        <taxon>Methanobacteriati</taxon>
        <taxon>Methanobacteriota</taxon>
        <taxon>Stenosarchaea group</taxon>
        <taxon>Halobacteria</taxon>
        <taxon>Halobacteriales</taxon>
        <taxon>Haloferacaceae</taxon>
        <taxon>Salinirubrum</taxon>
    </lineage>
</organism>
<dbReference type="SUPFAM" id="SSF52833">
    <property type="entry name" value="Thioredoxin-like"/>
    <property type="match status" value="1"/>
</dbReference>
<keyword evidence="2" id="KW-0201">Cytochrome c-type biogenesis</keyword>
<evidence type="ECO:0000259" key="3">
    <source>
        <dbReference type="PROSITE" id="PS51352"/>
    </source>
</evidence>
<proteinExistence type="predicted"/>
<dbReference type="InterPro" id="IPR036249">
    <property type="entry name" value="Thioredoxin-like_sf"/>
</dbReference>
<comment type="caution">
    <text evidence="4">The sequence shown here is derived from an EMBL/GenBank/DDBJ whole genome shotgun (WGS) entry which is preliminary data.</text>
</comment>
<dbReference type="InterPro" id="IPR017937">
    <property type="entry name" value="Thioredoxin_CS"/>
</dbReference>
<name>A0ABD5RCF8_9EURY</name>
<dbReference type="InterPro" id="IPR013766">
    <property type="entry name" value="Thioredoxin_domain"/>
</dbReference>
<reference evidence="4 5" key="1">
    <citation type="journal article" date="2019" name="Int. J. Syst. Evol. Microbiol.">
        <title>The Global Catalogue of Microorganisms (GCM) 10K type strain sequencing project: providing services to taxonomists for standard genome sequencing and annotation.</title>
        <authorList>
            <consortium name="The Broad Institute Genomics Platform"/>
            <consortium name="The Broad Institute Genome Sequencing Center for Infectious Disease"/>
            <person name="Wu L."/>
            <person name="Ma J."/>
        </authorList>
    </citation>
    <scope>NUCLEOTIDE SEQUENCE [LARGE SCALE GENOMIC DNA]</scope>
    <source>
        <strain evidence="4 5">CGMCC 1.12237</strain>
    </source>
</reference>
<dbReference type="PANTHER" id="PTHR42852:SF13">
    <property type="entry name" value="PROTEIN DIPZ"/>
    <property type="match status" value="1"/>
</dbReference>